<dbReference type="EMBL" id="MU267763">
    <property type="protein sequence ID" value="KAH7909386.1"/>
    <property type="molecule type" value="Genomic_DNA"/>
</dbReference>
<comment type="caution">
    <text evidence="1">The sequence shown here is derived from an EMBL/GenBank/DDBJ whole genome shotgun (WGS) entry which is preliminary data.</text>
</comment>
<accession>A0ACB8A856</accession>
<evidence type="ECO:0000313" key="1">
    <source>
        <dbReference type="EMBL" id="KAH7909386.1"/>
    </source>
</evidence>
<evidence type="ECO:0000313" key="2">
    <source>
        <dbReference type="Proteomes" id="UP000790377"/>
    </source>
</evidence>
<reference evidence="1" key="1">
    <citation type="journal article" date="2021" name="New Phytol.">
        <title>Evolutionary innovations through gain and loss of genes in the ectomycorrhizal Boletales.</title>
        <authorList>
            <person name="Wu G."/>
            <person name="Miyauchi S."/>
            <person name="Morin E."/>
            <person name="Kuo A."/>
            <person name="Drula E."/>
            <person name="Varga T."/>
            <person name="Kohler A."/>
            <person name="Feng B."/>
            <person name="Cao Y."/>
            <person name="Lipzen A."/>
            <person name="Daum C."/>
            <person name="Hundley H."/>
            <person name="Pangilinan J."/>
            <person name="Johnson J."/>
            <person name="Barry K."/>
            <person name="LaButti K."/>
            <person name="Ng V."/>
            <person name="Ahrendt S."/>
            <person name="Min B."/>
            <person name="Choi I.G."/>
            <person name="Park H."/>
            <person name="Plett J.M."/>
            <person name="Magnuson J."/>
            <person name="Spatafora J.W."/>
            <person name="Nagy L.G."/>
            <person name="Henrissat B."/>
            <person name="Grigoriev I.V."/>
            <person name="Yang Z.L."/>
            <person name="Xu J."/>
            <person name="Martin F.M."/>
        </authorList>
    </citation>
    <scope>NUCLEOTIDE SEQUENCE</scope>
    <source>
        <strain evidence="1">ATCC 28755</strain>
    </source>
</reference>
<dbReference type="Proteomes" id="UP000790377">
    <property type="component" value="Unassembled WGS sequence"/>
</dbReference>
<sequence length="237" mass="26590">MSTEQITLYRFKPSPFGHKVDLALIEANIPYRICEVDLFNKPEWFTSKVNPAGKFPAITYGPADTDPTNPPQSAFKLAESGVILEFIADLYPESGLLPKDPIARAKVRFLNETVTSKLVTQWAAFLRGEGPMDDVLKAVEAVQDLLPDAAGKFAVGDTYTIADATLIPFIVRLTITYKNDIGKFSAGEGHRLGAELQKPQYAKFMQYSHSMLERQSTKDTYDEEEILSIWRKFFSKN</sequence>
<protein>
    <submittedName>
        <fullName evidence="1">Glutathione S-transferase</fullName>
    </submittedName>
</protein>
<keyword evidence="2" id="KW-1185">Reference proteome</keyword>
<organism evidence="1 2">
    <name type="scientific">Hygrophoropsis aurantiaca</name>
    <dbReference type="NCBI Taxonomy" id="72124"/>
    <lineage>
        <taxon>Eukaryota</taxon>
        <taxon>Fungi</taxon>
        <taxon>Dikarya</taxon>
        <taxon>Basidiomycota</taxon>
        <taxon>Agaricomycotina</taxon>
        <taxon>Agaricomycetes</taxon>
        <taxon>Agaricomycetidae</taxon>
        <taxon>Boletales</taxon>
        <taxon>Coniophorineae</taxon>
        <taxon>Hygrophoropsidaceae</taxon>
        <taxon>Hygrophoropsis</taxon>
    </lineage>
</organism>
<proteinExistence type="predicted"/>
<gene>
    <name evidence="1" type="ORF">BJ138DRAFT_1115031</name>
</gene>
<name>A0ACB8A856_9AGAM</name>